<sequence>MSQSPRTASIIDEQILSEDWYSLKKYTVDYRRADGTHQTYSREVYNKGDGVTIFLYNRPLQSIILTRQFRLPLMIQGESGLLIETAAGLLEGEDPITRIRAEVEEETGYRINHVTKIFDAWMSPGAVTEKLHFFTAEYSHQDKVNSGGGLITEGEDIEVIEMPFQQAFTMMTHGDIKDAKTIMLLQYAMINKLFDDKE</sequence>
<dbReference type="Gene3D" id="3.90.79.10">
    <property type="entry name" value="Nucleoside Triphosphate Pyrophosphohydrolase"/>
    <property type="match status" value="1"/>
</dbReference>
<evidence type="ECO:0000256" key="4">
    <source>
        <dbReference type="ARBA" id="ARBA00011738"/>
    </source>
</evidence>
<evidence type="ECO:0000313" key="11">
    <source>
        <dbReference type="Proteomes" id="UP000786875"/>
    </source>
</evidence>
<dbReference type="PANTHER" id="PTHR11839">
    <property type="entry name" value="UDP/ADP-SUGAR PYROPHOSPHATASE"/>
    <property type="match status" value="1"/>
</dbReference>
<name>A0ABS5T5Z9_9GAMM</name>
<keyword evidence="6" id="KW-0378">Hydrolase</keyword>
<evidence type="ECO:0000313" key="10">
    <source>
        <dbReference type="EMBL" id="MBT0727777.1"/>
    </source>
</evidence>
<gene>
    <name evidence="10" type="ORF">HGT73_10420</name>
</gene>
<accession>A0ABS5T5Z9</accession>
<reference evidence="10 11" key="1">
    <citation type="submission" date="2020-04" db="EMBL/GenBank/DDBJ databases">
        <title>Genome sequencing of Rosenbergiella species.</title>
        <authorList>
            <person name="Alvarez-Perez S."/>
            <person name="Lievens B."/>
        </authorList>
    </citation>
    <scope>NUCLEOTIDE SEQUENCE [LARGE SCALE GENOMIC DNA]</scope>
    <source>
        <strain evidence="10 11">CdVSA20.1</strain>
    </source>
</reference>
<dbReference type="InterPro" id="IPR015797">
    <property type="entry name" value="NUDIX_hydrolase-like_dom_sf"/>
</dbReference>
<organism evidence="10 11">
    <name type="scientific">Rosenbergiella australiborealis</name>
    <dbReference type="NCBI Taxonomy" id="1544696"/>
    <lineage>
        <taxon>Bacteria</taxon>
        <taxon>Pseudomonadati</taxon>
        <taxon>Pseudomonadota</taxon>
        <taxon>Gammaproteobacteria</taxon>
        <taxon>Enterobacterales</taxon>
        <taxon>Erwiniaceae</taxon>
        <taxon>Rosenbergiella</taxon>
    </lineage>
</organism>
<evidence type="ECO:0000256" key="7">
    <source>
        <dbReference type="ARBA" id="ARBA00032162"/>
    </source>
</evidence>
<dbReference type="InterPro" id="IPR000086">
    <property type="entry name" value="NUDIX_hydrolase_dom"/>
</dbReference>
<evidence type="ECO:0000256" key="5">
    <source>
        <dbReference type="ARBA" id="ARBA00016377"/>
    </source>
</evidence>
<dbReference type="CDD" id="cd24157">
    <property type="entry name" value="NUDIX_GDPMK"/>
    <property type="match status" value="1"/>
</dbReference>
<evidence type="ECO:0000256" key="1">
    <source>
        <dbReference type="ARBA" id="ARBA00000847"/>
    </source>
</evidence>
<dbReference type="Pfam" id="PF00293">
    <property type="entry name" value="NUDIX"/>
    <property type="match status" value="1"/>
</dbReference>
<evidence type="ECO:0000256" key="2">
    <source>
        <dbReference type="ARBA" id="ARBA00001946"/>
    </source>
</evidence>
<feature type="domain" description="Nudix hydrolase" evidence="9">
    <location>
        <begin position="46"/>
        <end position="184"/>
    </location>
</feature>
<keyword evidence="11" id="KW-1185">Reference proteome</keyword>
<dbReference type="Proteomes" id="UP000786875">
    <property type="component" value="Unassembled WGS sequence"/>
</dbReference>
<comment type="subunit">
    <text evidence="4">Homodimer.</text>
</comment>
<dbReference type="NCBIfam" id="TIGR00052">
    <property type="entry name" value="nudix-type nucleoside diphosphatase, YffH/AdpP family"/>
    <property type="match status" value="1"/>
</dbReference>
<comment type="caution">
    <text evidence="10">The sequence shown here is derived from an EMBL/GenBank/DDBJ whole genome shotgun (WGS) entry which is preliminary data.</text>
</comment>
<dbReference type="RefSeq" id="WP_214214551.1">
    <property type="nucleotide sequence ID" value="NZ_JABBFO010000009.1"/>
</dbReference>
<comment type="cofactor">
    <cofactor evidence="2">
        <name>Mg(2+)</name>
        <dbReference type="ChEBI" id="CHEBI:18420"/>
    </cofactor>
</comment>
<dbReference type="SUPFAM" id="SSF55811">
    <property type="entry name" value="Nudix"/>
    <property type="match status" value="1"/>
</dbReference>
<comment type="catalytic activity">
    <reaction evidence="1">
        <text>GDP-alpha-D-mannose + H2O = alpha-D-mannose 1-phosphate + GMP + 2 H(+)</text>
        <dbReference type="Rhea" id="RHEA:27978"/>
        <dbReference type="ChEBI" id="CHEBI:15377"/>
        <dbReference type="ChEBI" id="CHEBI:15378"/>
        <dbReference type="ChEBI" id="CHEBI:57527"/>
        <dbReference type="ChEBI" id="CHEBI:58115"/>
        <dbReference type="ChEBI" id="CHEBI:58409"/>
    </reaction>
</comment>
<evidence type="ECO:0000256" key="8">
    <source>
        <dbReference type="ARBA" id="ARBA00032272"/>
    </source>
</evidence>
<dbReference type="PANTHER" id="PTHR11839:SF18">
    <property type="entry name" value="NUDIX HYDROLASE DOMAIN-CONTAINING PROTEIN"/>
    <property type="match status" value="1"/>
</dbReference>
<dbReference type="EMBL" id="JABBFO010000009">
    <property type="protein sequence ID" value="MBT0727777.1"/>
    <property type="molecule type" value="Genomic_DNA"/>
</dbReference>
<dbReference type="PROSITE" id="PS51462">
    <property type="entry name" value="NUDIX"/>
    <property type="match status" value="1"/>
</dbReference>
<proteinExistence type="inferred from homology"/>
<evidence type="ECO:0000256" key="3">
    <source>
        <dbReference type="ARBA" id="ARBA00007275"/>
    </source>
</evidence>
<protein>
    <recommendedName>
        <fullName evidence="5">GDP-mannose pyrophosphatase</fullName>
    </recommendedName>
    <alternativeName>
        <fullName evidence="7">GDP-mannose hydrolase</fullName>
    </alternativeName>
    <alternativeName>
        <fullName evidence="8">GDPMK</fullName>
    </alternativeName>
</protein>
<evidence type="ECO:0000259" key="9">
    <source>
        <dbReference type="PROSITE" id="PS51462"/>
    </source>
</evidence>
<comment type="similarity">
    <text evidence="3">Belongs to the Nudix hydrolase family. NudK subfamily.</text>
</comment>
<evidence type="ECO:0000256" key="6">
    <source>
        <dbReference type="ARBA" id="ARBA00022801"/>
    </source>
</evidence>
<dbReference type="InterPro" id="IPR004385">
    <property type="entry name" value="NDP_pyrophosphatase"/>
</dbReference>